<evidence type="ECO:0000256" key="4">
    <source>
        <dbReference type="ARBA" id="ARBA00022989"/>
    </source>
</evidence>
<accession>A0A0C9QKP6</accession>
<evidence type="ECO:0000313" key="9">
    <source>
        <dbReference type="EMBL" id="JAG85125.1"/>
    </source>
</evidence>
<dbReference type="InterPro" id="IPR001594">
    <property type="entry name" value="Palmitoyltrfase_DHHC"/>
</dbReference>
<dbReference type="EMBL" id="GBYU01000014">
    <property type="protein sequence ID" value="JAG85125.1"/>
    <property type="molecule type" value="Transcribed_RNA"/>
</dbReference>
<protein>
    <recommendedName>
        <fullName evidence="7">Palmitoyltransferase</fullName>
        <ecNumber evidence="7">2.3.1.225</ecNumber>
    </recommendedName>
</protein>
<comment type="subcellular location">
    <subcellularLocation>
        <location evidence="1">Membrane</location>
        <topology evidence="1">Multi-pass membrane protein</topology>
    </subcellularLocation>
</comment>
<dbReference type="GO" id="GO:0019706">
    <property type="term" value="F:protein-cysteine S-palmitoyltransferase activity"/>
    <property type="evidence" value="ECO:0007669"/>
    <property type="project" value="UniProtKB-EC"/>
</dbReference>
<keyword evidence="4 7" id="KW-1133">Transmembrane helix</keyword>
<comment type="similarity">
    <text evidence="7">Belongs to the DHHC palmitoyltransferase family.</text>
</comment>
<dbReference type="PANTHER" id="PTHR12246">
    <property type="entry name" value="PALMITOYLTRANSFERASE ZDHHC16"/>
    <property type="match status" value="1"/>
</dbReference>
<reference evidence="9" key="2">
    <citation type="submission" date="2015-02" db="EMBL/GenBank/DDBJ databases">
        <title>Hyperdiverse gene cluster in snail host conveys resistance to human schistosome parasites.</title>
        <authorList>
            <person name="Theron A."/>
            <person name="Marine M."/>
            <person name="Yeh J.-Y."/>
            <person name="Rognon A."/>
        </authorList>
    </citation>
    <scope>NUCLEOTIDE SEQUENCE</scope>
    <source>
        <strain evidence="9">Guadeloupe</strain>
        <tissue evidence="9">Whole body</tissue>
    </source>
</reference>
<keyword evidence="2 7" id="KW-0808">Transferase</keyword>
<keyword evidence="6 7" id="KW-0012">Acyltransferase</keyword>
<keyword evidence="5 7" id="KW-0472">Membrane</keyword>
<dbReference type="InterPro" id="IPR039859">
    <property type="entry name" value="PFA4/ZDH16/20/ERF2-like"/>
</dbReference>
<evidence type="ECO:0000256" key="3">
    <source>
        <dbReference type="ARBA" id="ARBA00022692"/>
    </source>
</evidence>
<evidence type="ECO:0000256" key="1">
    <source>
        <dbReference type="ARBA" id="ARBA00004141"/>
    </source>
</evidence>
<sequence length="300" mass="34469">MSIWGWVPPLVISMVAVYTYYAYVVAMCIMTSNLLAEKVILILVFHALFAMSVWCFVRSVWTRPMKPTVKYALEEAEWSKMSYDYNWKKEREAMSNLRQKVGIITTASDTGDGLLQYCFHCRNLKPDRCHHCSRCGMCVLKMDHHCPWVNNCVGFHNYKYFLLFLSYSSFGVIFVIFTSARFIYEFVINARHLGLASAVSGNVLVILIMLVIHVLVGIALSPLLYLHRDLVAHNVTTLENSRPVGVYGTRPSYKTFDMGLQANFVQIFGERKLYWFFPVFTSQGDGMTFPISTYKKTEIA</sequence>
<dbReference type="Pfam" id="PF01529">
    <property type="entry name" value="DHHC"/>
    <property type="match status" value="1"/>
</dbReference>
<comment type="domain">
    <text evidence="7">The DHHC domain is required for palmitoyltransferase activity.</text>
</comment>
<dbReference type="EC" id="2.3.1.225" evidence="7"/>
<dbReference type="AlphaFoldDB" id="A0A0C9QKP6"/>
<organism evidence="9">
    <name type="scientific">Biomphalaria glabrata</name>
    <name type="common">Bloodfluke planorb</name>
    <name type="synonym">Freshwater snail</name>
    <dbReference type="NCBI Taxonomy" id="6526"/>
    <lineage>
        <taxon>Eukaryota</taxon>
        <taxon>Metazoa</taxon>
        <taxon>Spiralia</taxon>
        <taxon>Lophotrochozoa</taxon>
        <taxon>Mollusca</taxon>
        <taxon>Gastropoda</taxon>
        <taxon>Heterobranchia</taxon>
        <taxon>Euthyneura</taxon>
        <taxon>Panpulmonata</taxon>
        <taxon>Hygrophila</taxon>
        <taxon>Lymnaeoidea</taxon>
        <taxon>Planorbidae</taxon>
        <taxon>Biomphalaria</taxon>
    </lineage>
</organism>
<evidence type="ECO:0000256" key="2">
    <source>
        <dbReference type="ARBA" id="ARBA00022679"/>
    </source>
</evidence>
<feature type="transmembrane region" description="Helical" evidence="7">
    <location>
        <begin position="204"/>
        <end position="226"/>
    </location>
</feature>
<evidence type="ECO:0000256" key="5">
    <source>
        <dbReference type="ARBA" id="ARBA00023136"/>
    </source>
</evidence>
<proteinExistence type="inferred from homology"/>
<gene>
    <name evidence="9" type="primary">plmt</name>
</gene>
<evidence type="ECO:0000256" key="7">
    <source>
        <dbReference type="RuleBase" id="RU079119"/>
    </source>
</evidence>
<evidence type="ECO:0000259" key="8">
    <source>
        <dbReference type="Pfam" id="PF01529"/>
    </source>
</evidence>
<feature type="transmembrane region" description="Helical" evidence="7">
    <location>
        <begin position="12"/>
        <end position="33"/>
    </location>
</feature>
<reference evidence="9" key="1">
    <citation type="submission" date="2014-12" db="EMBL/GenBank/DDBJ databases">
        <authorList>
            <person name="Tennessen J.A."/>
            <person name="Blouin M.S."/>
        </authorList>
    </citation>
    <scope>NUCLEOTIDE SEQUENCE</scope>
    <source>
        <strain evidence="9">Guadeloupe</strain>
        <tissue evidence="9">Whole body</tissue>
    </source>
</reference>
<keyword evidence="3 7" id="KW-0812">Transmembrane</keyword>
<dbReference type="PROSITE" id="PS50216">
    <property type="entry name" value="DHHC"/>
    <property type="match status" value="1"/>
</dbReference>
<feature type="transmembrane region" description="Helical" evidence="7">
    <location>
        <begin position="39"/>
        <end position="57"/>
    </location>
</feature>
<feature type="transmembrane region" description="Helical" evidence="7">
    <location>
        <begin position="160"/>
        <end position="184"/>
    </location>
</feature>
<evidence type="ECO:0000256" key="6">
    <source>
        <dbReference type="ARBA" id="ARBA00023315"/>
    </source>
</evidence>
<feature type="domain" description="Palmitoyltransferase DHHC" evidence="8">
    <location>
        <begin position="115"/>
        <end position="240"/>
    </location>
</feature>
<dbReference type="GO" id="GO:0016020">
    <property type="term" value="C:membrane"/>
    <property type="evidence" value="ECO:0007669"/>
    <property type="project" value="UniProtKB-SubCell"/>
</dbReference>
<dbReference type="VEuPathDB" id="VectorBase:BGLB017394"/>
<name>A0A0C9QKP6_BIOGL</name>
<comment type="catalytic activity">
    <reaction evidence="7">
        <text>L-cysteinyl-[protein] + hexadecanoyl-CoA = S-hexadecanoyl-L-cysteinyl-[protein] + CoA</text>
        <dbReference type="Rhea" id="RHEA:36683"/>
        <dbReference type="Rhea" id="RHEA-COMP:10131"/>
        <dbReference type="Rhea" id="RHEA-COMP:11032"/>
        <dbReference type="ChEBI" id="CHEBI:29950"/>
        <dbReference type="ChEBI" id="CHEBI:57287"/>
        <dbReference type="ChEBI" id="CHEBI:57379"/>
        <dbReference type="ChEBI" id="CHEBI:74151"/>
        <dbReference type="EC" id="2.3.1.225"/>
    </reaction>
</comment>
<dbReference type="VEuPathDB" id="VectorBase:BGLAX_040472"/>